<reference evidence="3" key="1">
    <citation type="submission" date="2022-05" db="EMBL/GenBank/DDBJ databases">
        <title>Schlegelella sp. nov., isolated from mangrove soil.</title>
        <authorList>
            <person name="Liu Y."/>
            <person name="Ge X."/>
            <person name="Liu W."/>
        </authorList>
    </citation>
    <scope>NUCLEOTIDE SEQUENCE</scope>
    <source>
        <strain evidence="3">S2-27</strain>
    </source>
</reference>
<dbReference type="InterPro" id="IPR028098">
    <property type="entry name" value="Glyco_trans_4-like_N"/>
</dbReference>
<feature type="domain" description="Glycosyltransferase subfamily 4-like N-terminal" evidence="2">
    <location>
        <begin position="18"/>
        <end position="126"/>
    </location>
</feature>
<feature type="domain" description="Glycosyl transferase family 1" evidence="1">
    <location>
        <begin position="170"/>
        <end position="305"/>
    </location>
</feature>
<protein>
    <submittedName>
        <fullName evidence="3">Glycosyltransferase family 4 protein</fullName>
    </submittedName>
</protein>
<dbReference type="PANTHER" id="PTHR12526">
    <property type="entry name" value="GLYCOSYLTRANSFERASE"/>
    <property type="match status" value="1"/>
</dbReference>
<dbReference type="RefSeq" id="WP_251779252.1">
    <property type="nucleotide sequence ID" value="NZ_JAMKFE010000008.1"/>
</dbReference>
<sequence>MKIAQVAPLFESVPPKGYGGTERVVSYLTEALVAQGHQVTLFASGDSLTAAELVPVVDRAIRLDPRRPEWLVWHTVMLDEVFSRAATFDAIHFHVDFLHYPLARVCPAPCVTTLHGRLDLQDLPPLHRHFSEHPLVSISDSQRKPMPSANWCATVHHGLPRDLYRFHAQPDDYFAFIGRVSPEKRLDRAIEIAVRCNTRLRIAAKVDTADQLYFEHHIRPLLAHPLVEFVGEIGECEKNDFIGRARALLFPIDWPEPFGLVMIEAFACGTPVVAYRCGSVPEVMRDGITGVIVEHQDEAVAAARSIGRIDRRRCREEFERRFTSATMAARYVEVYQTLIGTRSNLPWQPMPAEMAQ</sequence>
<keyword evidence="4" id="KW-1185">Reference proteome</keyword>
<evidence type="ECO:0000313" key="3">
    <source>
        <dbReference type="EMBL" id="MCM5680806.1"/>
    </source>
</evidence>
<gene>
    <name evidence="3" type="ORF">M8A51_14875</name>
</gene>
<proteinExistence type="predicted"/>
<dbReference type="Gene3D" id="3.40.50.2000">
    <property type="entry name" value="Glycogen Phosphorylase B"/>
    <property type="match status" value="2"/>
</dbReference>
<dbReference type="Proteomes" id="UP001165541">
    <property type="component" value="Unassembled WGS sequence"/>
</dbReference>
<comment type="caution">
    <text evidence="3">The sequence shown here is derived from an EMBL/GenBank/DDBJ whole genome shotgun (WGS) entry which is preliminary data.</text>
</comment>
<dbReference type="EMBL" id="JAMKFE010000008">
    <property type="protein sequence ID" value="MCM5680806.1"/>
    <property type="molecule type" value="Genomic_DNA"/>
</dbReference>
<organism evidence="3 4">
    <name type="scientific">Caldimonas mangrovi</name>
    <dbReference type="NCBI Taxonomy" id="2944811"/>
    <lineage>
        <taxon>Bacteria</taxon>
        <taxon>Pseudomonadati</taxon>
        <taxon>Pseudomonadota</taxon>
        <taxon>Betaproteobacteria</taxon>
        <taxon>Burkholderiales</taxon>
        <taxon>Sphaerotilaceae</taxon>
        <taxon>Caldimonas</taxon>
    </lineage>
</organism>
<evidence type="ECO:0000313" key="4">
    <source>
        <dbReference type="Proteomes" id="UP001165541"/>
    </source>
</evidence>
<dbReference type="SUPFAM" id="SSF53756">
    <property type="entry name" value="UDP-Glycosyltransferase/glycogen phosphorylase"/>
    <property type="match status" value="1"/>
</dbReference>
<dbReference type="Pfam" id="PF13439">
    <property type="entry name" value="Glyco_transf_4"/>
    <property type="match status" value="1"/>
</dbReference>
<evidence type="ECO:0000259" key="2">
    <source>
        <dbReference type="Pfam" id="PF13439"/>
    </source>
</evidence>
<evidence type="ECO:0000259" key="1">
    <source>
        <dbReference type="Pfam" id="PF00534"/>
    </source>
</evidence>
<dbReference type="Pfam" id="PF00534">
    <property type="entry name" value="Glycos_transf_1"/>
    <property type="match status" value="1"/>
</dbReference>
<accession>A0ABT0YRP2</accession>
<dbReference type="InterPro" id="IPR001296">
    <property type="entry name" value="Glyco_trans_1"/>
</dbReference>
<dbReference type="CDD" id="cd03802">
    <property type="entry name" value="GT4_AviGT4-like"/>
    <property type="match status" value="1"/>
</dbReference>
<dbReference type="PANTHER" id="PTHR12526:SF595">
    <property type="entry name" value="BLL5217 PROTEIN"/>
    <property type="match status" value="1"/>
</dbReference>
<name>A0ABT0YRP2_9BURK</name>